<dbReference type="PANTHER" id="PTHR11080">
    <property type="entry name" value="PYRAZINAMIDASE/NICOTINAMIDASE"/>
    <property type="match status" value="1"/>
</dbReference>
<dbReference type="EC" id="3.5.1.19" evidence="6"/>
<evidence type="ECO:0000256" key="1">
    <source>
        <dbReference type="ARBA" id="ARBA00006336"/>
    </source>
</evidence>
<keyword evidence="9" id="KW-0614">Plasmid</keyword>
<dbReference type="CDD" id="cd01011">
    <property type="entry name" value="nicotinamidase"/>
    <property type="match status" value="1"/>
</dbReference>
<keyword evidence="3" id="KW-0479">Metal-binding</keyword>
<dbReference type="InterPro" id="IPR036380">
    <property type="entry name" value="Isochorismatase-like_sf"/>
</dbReference>
<dbReference type="PANTHER" id="PTHR11080:SF2">
    <property type="entry name" value="LD05707P"/>
    <property type="match status" value="1"/>
</dbReference>
<evidence type="ECO:0000256" key="6">
    <source>
        <dbReference type="ARBA" id="ARBA00039017"/>
    </source>
</evidence>
<evidence type="ECO:0000256" key="2">
    <source>
        <dbReference type="ARBA" id="ARBA00022642"/>
    </source>
</evidence>
<sequence>MNALLLIDIQYDFLQGGALAVPNANEILPVLQKLFPKFNLIFASQDFHPADHRSFASQHQGKQIGEVINLDGLPQVLWPDHCVQGTAGVELHSDLPTDKFTAVVQKGQDVKVDSYSAFFDNGHRHATGLDQELKENGVTKLFVAGLATDYCVKFSVLDALKLGYEVVLIADAVRAVNLDAKDGERSIEEMKSKGASIILSELLINEKML</sequence>
<keyword evidence="4" id="KW-0378">Hydrolase</keyword>
<dbReference type="SUPFAM" id="SSF52499">
    <property type="entry name" value="Isochorismatase-like hydrolases"/>
    <property type="match status" value="1"/>
</dbReference>
<dbReference type="RefSeq" id="WP_338398966.1">
    <property type="nucleotide sequence ID" value="NZ_AP025295.1"/>
</dbReference>
<comment type="similarity">
    <text evidence="1">Belongs to the isochorismatase family.</text>
</comment>
<reference evidence="9 10" key="1">
    <citation type="submission" date="2021-12" db="EMBL/GenBank/DDBJ databases">
        <title>Genome sequencing of bacteria with rrn-lacking chromosome and rrn-plasmid.</title>
        <authorList>
            <person name="Anda M."/>
            <person name="Iwasaki W."/>
        </authorList>
    </citation>
    <scope>NUCLEOTIDE SEQUENCE [LARGE SCALE GENOMIC DNA]</scope>
    <source>
        <strain evidence="9 10">NBRC 101262</strain>
        <plasmid evidence="9 10">pPP3</plasmid>
    </source>
</reference>
<evidence type="ECO:0000256" key="3">
    <source>
        <dbReference type="ARBA" id="ARBA00022723"/>
    </source>
</evidence>
<keyword evidence="2" id="KW-0662">Pyridine nucleotide biosynthesis</keyword>
<dbReference type="EMBL" id="AP025295">
    <property type="protein sequence ID" value="BDD01503.1"/>
    <property type="molecule type" value="Genomic_DNA"/>
</dbReference>
<evidence type="ECO:0000313" key="10">
    <source>
        <dbReference type="Proteomes" id="UP001354989"/>
    </source>
</evidence>
<dbReference type="InterPro" id="IPR052347">
    <property type="entry name" value="Isochorismatase_Nicotinamidase"/>
</dbReference>
<gene>
    <name evidence="9" type="ORF">PEPS_37830</name>
</gene>
<evidence type="ECO:0000256" key="4">
    <source>
        <dbReference type="ARBA" id="ARBA00022801"/>
    </source>
</evidence>
<name>A0ABM7VKI5_9BACT</name>
<dbReference type="Pfam" id="PF00857">
    <property type="entry name" value="Isochorismatase"/>
    <property type="match status" value="1"/>
</dbReference>
<organism evidence="9 10">
    <name type="scientific">Persicobacter psychrovividus</name>
    <dbReference type="NCBI Taxonomy" id="387638"/>
    <lineage>
        <taxon>Bacteria</taxon>
        <taxon>Pseudomonadati</taxon>
        <taxon>Bacteroidota</taxon>
        <taxon>Cytophagia</taxon>
        <taxon>Cytophagales</taxon>
        <taxon>Persicobacteraceae</taxon>
        <taxon>Persicobacter</taxon>
    </lineage>
</organism>
<feature type="domain" description="Isochorismatase-like" evidence="8">
    <location>
        <begin position="3"/>
        <end position="199"/>
    </location>
</feature>
<evidence type="ECO:0000313" key="9">
    <source>
        <dbReference type="EMBL" id="BDD01503.1"/>
    </source>
</evidence>
<evidence type="ECO:0000256" key="5">
    <source>
        <dbReference type="ARBA" id="ARBA00037900"/>
    </source>
</evidence>
<accession>A0ABM7VKI5</accession>
<evidence type="ECO:0000259" key="8">
    <source>
        <dbReference type="Pfam" id="PF00857"/>
    </source>
</evidence>
<dbReference type="NCBIfam" id="NF008623">
    <property type="entry name" value="PRK11609.1"/>
    <property type="match status" value="1"/>
</dbReference>
<comment type="pathway">
    <text evidence="5">Cofactor biosynthesis; nicotinate biosynthesis; nicotinate from nicotinamide: step 1/1.</text>
</comment>
<dbReference type="Gene3D" id="3.40.50.850">
    <property type="entry name" value="Isochorismatase-like"/>
    <property type="match status" value="1"/>
</dbReference>
<protein>
    <recommendedName>
        <fullName evidence="6">nicotinamidase</fullName>
        <ecNumber evidence="6">3.5.1.19</ecNumber>
    </recommendedName>
    <alternativeName>
        <fullName evidence="7">Nicotinamide deamidase</fullName>
    </alternativeName>
</protein>
<proteinExistence type="inferred from homology"/>
<keyword evidence="10" id="KW-1185">Reference proteome</keyword>
<geneLocation type="plasmid" evidence="9 10">
    <name>pPP3</name>
</geneLocation>
<dbReference type="InterPro" id="IPR000868">
    <property type="entry name" value="Isochorismatase-like_dom"/>
</dbReference>
<dbReference type="Proteomes" id="UP001354989">
    <property type="component" value="Plasmid pPP3"/>
</dbReference>
<evidence type="ECO:0000256" key="7">
    <source>
        <dbReference type="ARBA" id="ARBA00043224"/>
    </source>
</evidence>